<keyword evidence="1" id="KW-0732">Signal</keyword>
<keyword evidence="3" id="KW-1185">Reference proteome</keyword>
<feature type="chain" id="PRO_5016304423" description="Outer membrane protein beta-barrel domain-containing protein" evidence="1">
    <location>
        <begin position="21"/>
        <end position="233"/>
    </location>
</feature>
<feature type="signal peptide" evidence="1">
    <location>
        <begin position="1"/>
        <end position="20"/>
    </location>
</feature>
<protein>
    <recommendedName>
        <fullName evidence="4">Outer membrane protein beta-barrel domain-containing protein</fullName>
    </recommendedName>
</protein>
<accession>A0A328BLL8</accession>
<dbReference type="AlphaFoldDB" id="A0A328BLL8"/>
<dbReference type="RefSeq" id="WP_111477618.1">
    <property type="nucleotide sequence ID" value="NZ_QHKM01000002.1"/>
</dbReference>
<dbReference type="Gene3D" id="2.40.160.20">
    <property type="match status" value="1"/>
</dbReference>
<proteinExistence type="predicted"/>
<comment type="caution">
    <text evidence="2">The sequence shown here is derived from an EMBL/GenBank/DDBJ whole genome shotgun (WGS) entry which is preliminary data.</text>
</comment>
<dbReference type="OrthoDB" id="940928at2"/>
<dbReference type="EMBL" id="QHKM01000002">
    <property type="protein sequence ID" value="RAK68003.1"/>
    <property type="molecule type" value="Genomic_DNA"/>
</dbReference>
<dbReference type="Proteomes" id="UP000248553">
    <property type="component" value="Unassembled WGS sequence"/>
</dbReference>
<evidence type="ECO:0000313" key="2">
    <source>
        <dbReference type="EMBL" id="RAK68003.1"/>
    </source>
</evidence>
<gene>
    <name evidence="2" type="ORF">DLM85_08145</name>
</gene>
<evidence type="ECO:0000256" key="1">
    <source>
        <dbReference type="SAM" id="SignalP"/>
    </source>
</evidence>
<name>A0A328BLL8_9BACT</name>
<dbReference type="InterPro" id="IPR011250">
    <property type="entry name" value="OMP/PagP_B-barrel"/>
</dbReference>
<reference evidence="3" key="1">
    <citation type="submission" date="2018-05" db="EMBL/GenBank/DDBJ databases">
        <authorList>
            <person name="Nie L."/>
        </authorList>
    </citation>
    <scope>NUCLEOTIDE SEQUENCE [LARGE SCALE GENOMIC DNA]</scope>
    <source>
        <strain evidence="3">NL</strain>
    </source>
</reference>
<dbReference type="SUPFAM" id="SSF56925">
    <property type="entry name" value="OMPA-like"/>
    <property type="match status" value="1"/>
</dbReference>
<evidence type="ECO:0000313" key="3">
    <source>
        <dbReference type="Proteomes" id="UP000248553"/>
    </source>
</evidence>
<sequence>MRIASFLLGAALLAPLASQAQGPRRHYDAQGRGFYRGPLRLTAGGGAALYFGDLGGLRPGPAVSAGLVYTWRPHWAVGGDLTWFQLAGTDKLLERALAFRGRNLSLTSFVRFEPLTDPSWYGATRNQYARIKPYLQAGGGFAIYNPKAYRGVNIPNVPEGFLPPERPDYPGTALIAPVGGGLSFNVVPRLWISAQGLYTFTTTDHLDDVSQRGNPAQNDGYATFELKAEYQIK</sequence>
<organism evidence="2 3">
    <name type="scientific">Hymenobacter edaphi</name>
    <dbReference type="NCBI Taxonomy" id="2211146"/>
    <lineage>
        <taxon>Bacteria</taxon>
        <taxon>Pseudomonadati</taxon>
        <taxon>Bacteroidota</taxon>
        <taxon>Cytophagia</taxon>
        <taxon>Cytophagales</taxon>
        <taxon>Hymenobacteraceae</taxon>
        <taxon>Hymenobacter</taxon>
    </lineage>
</organism>
<evidence type="ECO:0008006" key="4">
    <source>
        <dbReference type="Google" id="ProtNLM"/>
    </source>
</evidence>